<dbReference type="PRINTS" id="PR00080">
    <property type="entry name" value="SDRFAMILY"/>
</dbReference>
<dbReference type="EMBL" id="RSCL01000018">
    <property type="protein sequence ID" value="RUT01829.1"/>
    <property type="molecule type" value="Genomic_DNA"/>
</dbReference>
<organism evidence="3 4">
    <name type="scientific">Dulcicalothrix desertica PCC 7102</name>
    <dbReference type="NCBI Taxonomy" id="232991"/>
    <lineage>
        <taxon>Bacteria</taxon>
        <taxon>Bacillati</taxon>
        <taxon>Cyanobacteriota</taxon>
        <taxon>Cyanophyceae</taxon>
        <taxon>Nostocales</taxon>
        <taxon>Calotrichaceae</taxon>
        <taxon>Dulcicalothrix</taxon>
    </lineage>
</organism>
<evidence type="ECO:0000256" key="2">
    <source>
        <dbReference type="ARBA" id="ARBA00023002"/>
    </source>
</evidence>
<dbReference type="InterPro" id="IPR002347">
    <property type="entry name" value="SDR_fam"/>
</dbReference>
<protein>
    <submittedName>
        <fullName evidence="3">Oxidoreductase</fullName>
    </submittedName>
</protein>
<name>A0A433V6Z6_9CYAN</name>
<dbReference type="PANTHER" id="PTHR24321:SF8">
    <property type="entry name" value="ESTRADIOL 17-BETA-DEHYDROGENASE 8-RELATED"/>
    <property type="match status" value="1"/>
</dbReference>
<keyword evidence="4" id="KW-1185">Reference proteome</keyword>
<evidence type="ECO:0000313" key="4">
    <source>
        <dbReference type="Proteomes" id="UP000271624"/>
    </source>
</evidence>
<reference evidence="3" key="2">
    <citation type="journal article" date="2019" name="Genome Biol. Evol.">
        <title>Day and night: Metabolic profiles and evolutionary relationships of six axenic non-marine cyanobacteria.</title>
        <authorList>
            <person name="Will S.E."/>
            <person name="Henke P."/>
            <person name="Boedeker C."/>
            <person name="Huang S."/>
            <person name="Brinkmann H."/>
            <person name="Rohde M."/>
            <person name="Jarek M."/>
            <person name="Friedl T."/>
            <person name="Seufert S."/>
            <person name="Schumacher M."/>
            <person name="Overmann J."/>
            <person name="Neumann-Schaal M."/>
            <person name="Petersen J."/>
        </authorList>
    </citation>
    <scope>NUCLEOTIDE SEQUENCE [LARGE SCALE GENOMIC DNA]</scope>
    <source>
        <strain evidence="3">PCC 7102</strain>
    </source>
</reference>
<dbReference type="OrthoDB" id="9785520at2"/>
<gene>
    <name evidence="3" type="ORF">DSM106972_064520</name>
</gene>
<dbReference type="PROSITE" id="PS00061">
    <property type="entry name" value="ADH_SHORT"/>
    <property type="match status" value="1"/>
</dbReference>
<dbReference type="GO" id="GO:0016491">
    <property type="term" value="F:oxidoreductase activity"/>
    <property type="evidence" value="ECO:0007669"/>
    <property type="project" value="UniProtKB-KW"/>
</dbReference>
<dbReference type="Pfam" id="PF13561">
    <property type="entry name" value="adh_short_C2"/>
    <property type="match status" value="1"/>
</dbReference>
<dbReference type="NCBIfam" id="NF005559">
    <property type="entry name" value="PRK07231.1"/>
    <property type="match status" value="1"/>
</dbReference>
<keyword evidence="2" id="KW-0560">Oxidoreductase</keyword>
<reference evidence="3" key="1">
    <citation type="submission" date="2018-12" db="EMBL/GenBank/DDBJ databases">
        <authorList>
            <person name="Will S."/>
            <person name="Neumann-Schaal M."/>
            <person name="Henke P."/>
        </authorList>
    </citation>
    <scope>NUCLEOTIDE SEQUENCE</scope>
    <source>
        <strain evidence="3">PCC 7102</strain>
    </source>
</reference>
<proteinExistence type="inferred from homology"/>
<dbReference type="Proteomes" id="UP000271624">
    <property type="component" value="Unassembled WGS sequence"/>
</dbReference>
<dbReference type="PRINTS" id="PR00081">
    <property type="entry name" value="GDHRDH"/>
</dbReference>
<dbReference type="Gene3D" id="3.40.50.720">
    <property type="entry name" value="NAD(P)-binding Rossmann-like Domain"/>
    <property type="match status" value="1"/>
</dbReference>
<dbReference type="PANTHER" id="PTHR24321">
    <property type="entry name" value="DEHYDROGENASES, SHORT CHAIN"/>
    <property type="match status" value="1"/>
</dbReference>
<dbReference type="SUPFAM" id="SSF51735">
    <property type="entry name" value="NAD(P)-binding Rossmann-fold domains"/>
    <property type="match status" value="1"/>
</dbReference>
<dbReference type="AlphaFoldDB" id="A0A433V6Z6"/>
<evidence type="ECO:0000256" key="1">
    <source>
        <dbReference type="ARBA" id="ARBA00006484"/>
    </source>
</evidence>
<accession>A0A433V6Z6</accession>
<dbReference type="InterPro" id="IPR036291">
    <property type="entry name" value="NAD(P)-bd_dom_sf"/>
</dbReference>
<dbReference type="RefSeq" id="WP_127084638.1">
    <property type="nucleotide sequence ID" value="NZ_RSCL01000018.1"/>
</dbReference>
<sequence>MSQTIIVTGGAQGIGKCASQYLLNQGYNVVIADVDVEAIKECSHEFNQFQEHLLVIKTDTSQEESVKECVENTINKFKHIHALVNNAGISNPNNAPVEDLALEDWHKVIETNLTGYFLMSKYAIPHLRQSKGAIVNIASTRALQSEPNTEAYAASKGAIVALTHALAISLGSDVRVNCISPGWIDVSQWSKASRKQESNIREIDNLQHPAGRVGKPEDIALMIEYLISNAASFITGQNFIIDGGMTKKMIYEE</sequence>
<comment type="similarity">
    <text evidence="1">Belongs to the short-chain dehydrogenases/reductases (SDR) family.</text>
</comment>
<evidence type="ECO:0000313" key="3">
    <source>
        <dbReference type="EMBL" id="RUT01829.1"/>
    </source>
</evidence>
<dbReference type="FunFam" id="3.40.50.720:FF:000084">
    <property type="entry name" value="Short-chain dehydrogenase reductase"/>
    <property type="match status" value="1"/>
</dbReference>
<dbReference type="InterPro" id="IPR020904">
    <property type="entry name" value="Sc_DH/Rdtase_CS"/>
</dbReference>
<comment type="caution">
    <text evidence="3">The sequence shown here is derived from an EMBL/GenBank/DDBJ whole genome shotgun (WGS) entry which is preliminary data.</text>
</comment>